<sequence length="1220" mass="128187">MIKNLLFSFFLVFVQFGISAQTTNTYTGSNGDWNTASNWSLNLVPSAAHDVVIPSGTTVNISVNSFAKTVSISGILTINDGMRLTVYNDFTVNSTGSFKMPVAAGYAILVVYWSYYNNGATDFWKSDVVIGGDLISPLTSSLQKQGNIVVGGNIIGSFDTTGGSGAGQIYAVNPNATVTITPTSIDTNVPPGTAVPPAEGSTLITLVNTVIYDSGCSTFSITQPINSCASIGGTAVYTAIPSVTPDSYLWEEFSNATSTWSTVVDGVKNSVNYSGATTGTLTISNLTAAMFGSSSNRYRVKITKGTCTIKSNYGFLYLNSVGGSVSPVSSTVCSGINSTVLTLTGHTGTVVNWESSLDNFTTIGTTIANATTTLTAVNLTSNTSYRAVIQNGAGCSTKSSVATLNVAKASTAPTSITGILSVCSGSSTTLTAVGGLLGTYGAYEWGTGLTIGSNVIAGASAVSITVTPSSSVSYWVRRKDAATCVAATTGGISTAVTVNALPTIPTITASGSVNFCVGGSVTLTSSAGTSYLWSTGATTASISPTIAGSYSVKITNASGCSSLSSLATVVTVSSLPVTSTFAITNIDCNNPTGSVTLNNLPTGNWVINPGNISGSGTSFTINGLTVAGNPYFYTVTNSNGCSSASTASISIIDYNSATTWNGVSWTNGLPDVNKKIIFSGNFSSTSDLTGCSCLVTTGNVIINSTHTLTVTNEVTVSGGNLIFKCDLDSPLNSSASLVQINNVSSNNNAGAIKYERMTNTVIRNTDYTYWSSPVYPQILSNLSPNTLADKYFSYEVTASSEDWKQESPATIMSIGKGYIIRGPEYTSPPSPPSLFLATFKGVPNNGHYAITGIYQYKSYLIGNPYPSALNADKFLIDNAGVLDGTLYFWTHNTNIGVSSVNLGSGAYAYTSDDYASYNLTGGVGTDGVPYPKGGVAASFGAIPNGVIAAGQGFFASSKETITGPNEIVFNNDMRVNGSLGNNSQFFKIASKSSSSIEKNRIWLGFSNSQGAFKQTLVGYVTGATNDYDGRYDGETFDGNQFVDFYSLNQDKKLVIQGRSLPFEETDNVPLGYKTTIKGTFAIAINQKDGLFANQNIFIEDKLLNIIHNLNQSSYNFNTESGTFNDRFVLRYTNKTLGTPSFEKSENVVMVSNKNKQISINSSDERIDKVQIYDLLGKSIYQKGNIHATDFVASSLVTNHQALLIKITLQNGAILTRKIMN</sequence>
<dbReference type="STRING" id="178356.SAMN05216269_10257"/>
<feature type="signal peptide" evidence="1">
    <location>
        <begin position="1"/>
        <end position="20"/>
    </location>
</feature>
<accession>A0A1M7F7N5</accession>
<feature type="chain" id="PRO_5012070849" description="Ig-like domain-containing protein" evidence="1">
    <location>
        <begin position="21"/>
        <end position="1220"/>
    </location>
</feature>
<dbReference type="NCBIfam" id="NF033708">
    <property type="entry name" value="T9SS_Cterm_ChiA"/>
    <property type="match status" value="1"/>
</dbReference>
<evidence type="ECO:0008006" key="4">
    <source>
        <dbReference type="Google" id="ProtNLM"/>
    </source>
</evidence>
<proteinExistence type="predicted"/>
<dbReference type="EMBL" id="FRCL01000002">
    <property type="protein sequence ID" value="SHL99758.1"/>
    <property type="molecule type" value="Genomic_DNA"/>
</dbReference>
<evidence type="ECO:0000256" key="1">
    <source>
        <dbReference type="SAM" id="SignalP"/>
    </source>
</evidence>
<keyword evidence="1" id="KW-0732">Signal</keyword>
<gene>
    <name evidence="2" type="ORF">SAMN05216269_10257</name>
</gene>
<evidence type="ECO:0000313" key="2">
    <source>
        <dbReference type="EMBL" id="SHL99758.1"/>
    </source>
</evidence>
<name>A0A1M7F7N5_9FLAO</name>
<dbReference type="RefSeq" id="WP_167365548.1">
    <property type="nucleotide sequence ID" value="NZ_FRCL01000002.1"/>
</dbReference>
<keyword evidence="3" id="KW-1185">Reference proteome</keyword>
<evidence type="ECO:0000313" key="3">
    <source>
        <dbReference type="Proteomes" id="UP000184092"/>
    </source>
</evidence>
<dbReference type="Proteomes" id="UP000184092">
    <property type="component" value="Unassembled WGS sequence"/>
</dbReference>
<reference evidence="3" key="1">
    <citation type="submission" date="2016-11" db="EMBL/GenBank/DDBJ databases">
        <authorList>
            <person name="Varghese N."/>
            <person name="Submissions S."/>
        </authorList>
    </citation>
    <scope>NUCLEOTIDE SEQUENCE [LARGE SCALE GENOMIC DNA]</scope>
    <source>
        <strain evidence="3">CGMCC 1.2749</strain>
    </source>
</reference>
<protein>
    <recommendedName>
        <fullName evidence="4">Ig-like domain-containing protein</fullName>
    </recommendedName>
</protein>
<dbReference type="AlphaFoldDB" id="A0A1M7F7N5"/>
<organism evidence="2 3">
    <name type="scientific">Flavobacterium xinjiangense</name>
    <dbReference type="NCBI Taxonomy" id="178356"/>
    <lineage>
        <taxon>Bacteria</taxon>
        <taxon>Pseudomonadati</taxon>
        <taxon>Bacteroidota</taxon>
        <taxon>Flavobacteriia</taxon>
        <taxon>Flavobacteriales</taxon>
        <taxon>Flavobacteriaceae</taxon>
        <taxon>Flavobacterium</taxon>
    </lineage>
</organism>